<evidence type="ECO:0000313" key="9">
    <source>
        <dbReference type="EMBL" id="MBM7061964.1"/>
    </source>
</evidence>
<dbReference type="RefSeq" id="WP_205349154.1">
    <property type="nucleotide sequence ID" value="NZ_JAFEUP010000004.1"/>
</dbReference>
<dbReference type="Gene3D" id="1.20.1600.10">
    <property type="entry name" value="Outer membrane efflux proteins (OEP)"/>
    <property type="match status" value="1"/>
</dbReference>
<gene>
    <name evidence="9" type="ORF">JQX08_14730</name>
</gene>
<name>A0ABS2II12_9GAMM</name>
<accession>A0ABS2II12</accession>
<dbReference type="Proteomes" id="UP000717995">
    <property type="component" value="Unassembled WGS sequence"/>
</dbReference>
<dbReference type="Pfam" id="PF02321">
    <property type="entry name" value="OEP"/>
    <property type="match status" value="2"/>
</dbReference>
<reference evidence="9 10" key="1">
    <citation type="submission" date="2021-02" db="EMBL/GenBank/DDBJ databases">
        <authorList>
            <person name="Lee D.-H."/>
        </authorList>
    </citation>
    <scope>NUCLEOTIDE SEQUENCE [LARGE SCALE GENOMIC DNA]</scope>
    <source>
        <strain evidence="9 10">UL073</strain>
    </source>
</reference>
<evidence type="ECO:0000256" key="6">
    <source>
        <dbReference type="ARBA" id="ARBA00023136"/>
    </source>
</evidence>
<sequence length="423" mass="46416">MERLRSAPKLKASEAAINAAEGKREAAEAKHYPQLAVASNNFMIDKDIDVDLSGVRDAVGRIDPAAAARIKDVTLQDRNFGSLDAVLKYPLYTGGRISAGVEVADSAIEASRQAREHTYEELLLELVQRYYGVRLAEEALAVQQAAASGLRQHQSNAGKLEQEGQIANVERLSAEVAAAEADREASVAERNLIMARQALASLLDGQDMPPPQVEIPNIASLPPLRRFISGTQGNNAQLKQLAATRKQAESAVGAVKGAYLPAVNLLAVRSMANYNLVDVWPEWTVAATISLPLFDGGERRGKLHQANARLEQVGQTYEQARRDMDLLVEQRYHELENAQEQIRTLRRTRELSDESLRAQQKAFSEGMARSLDVVDAQNMRSKVLLADLGARYTALTNYAALMLVSGQGPALEDWLRKTQESRP</sequence>
<feature type="coiled-coil region" evidence="8">
    <location>
        <begin position="303"/>
        <end position="355"/>
    </location>
</feature>
<evidence type="ECO:0000256" key="2">
    <source>
        <dbReference type="ARBA" id="ARBA00007613"/>
    </source>
</evidence>
<comment type="subcellular location">
    <subcellularLocation>
        <location evidence="1">Cell outer membrane</location>
    </subcellularLocation>
</comment>
<proteinExistence type="inferred from homology"/>
<keyword evidence="5" id="KW-0812">Transmembrane</keyword>
<keyword evidence="3" id="KW-0813">Transport</keyword>
<dbReference type="EMBL" id="JAFEUP010000004">
    <property type="protein sequence ID" value="MBM7061964.1"/>
    <property type="molecule type" value="Genomic_DNA"/>
</dbReference>
<comment type="caution">
    <text evidence="9">The sequence shown here is derived from an EMBL/GenBank/DDBJ whole genome shotgun (WGS) entry which is preliminary data.</text>
</comment>
<evidence type="ECO:0000313" key="10">
    <source>
        <dbReference type="Proteomes" id="UP000717995"/>
    </source>
</evidence>
<organism evidence="9 10">
    <name type="scientific">Zestomonas insulae</name>
    <dbReference type="NCBI Taxonomy" id="2809017"/>
    <lineage>
        <taxon>Bacteria</taxon>
        <taxon>Pseudomonadati</taxon>
        <taxon>Pseudomonadota</taxon>
        <taxon>Gammaproteobacteria</taxon>
        <taxon>Pseudomonadales</taxon>
        <taxon>Pseudomonadaceae</taxon>
        <taxon>Zestomonas</taxon>
    </lineage>
</organism>
<keyword evidence="8" id="KW-0175">Coiled coil</keyword>
<dbReference type="PANTHER" id="PTHR30026">
    <property type="entry name" value="OUTER MEMBRANE PROTEIN TOLC"/>
    <property type="match status" value="1"/>
</dbReference>
<evidence type="ECO:0000256" key="3">
    <source>
        <dbReference type="ARBA" id="ARBA00022448"/>
    </source>
</evidence>
<protein>
    <submittedName>
        <fullName evidence="9">TolC family protein</fullName>
    </submittedName>
</protein>
<evidence type="ECO:0000256" key="4">
    <source>
        <dbReference type="ARBA" id="ARBA00022452"/>
    </source>
</evidence>
<dbReference type="PANTHER" id="PTHR30026:SF5">
    <property type="entry name" value="ABC-TYPE EFFLUX SYSTEM SECRETIN COMPONENT"/>
    <property type="match status" value="1"/>
</dbReference>
<keyword evidence="7" id="KW-0998">Cell outer membrane</keyword>
<evidence type="ECO:0000256" key="7">
    <source>
        <dbReference type="ARBA" id="ARBA00023237"/>
    </source>
</evidence>
<evidence type="ECO:0000256" key="8">
    <source>
        <dbReference type="SAM" id="Coils"/>
    </source>
</evidence>
<dbReference type="InterPro" id="IPR051906">
    <property type="entry name" value="TolC-like"/>
</dbReference>
<dbReference type="SUPFAM" id="SSF56954">
    <property type="entry name" value="Outer membrane efflux proteins (OEP)"/>
    <property type="match status" value="1"/>
</dbReference>
<keyword evidence="4" id="KW-1134">Transmembrane beta strand</keyword>
<dbReference type="InterPro" id="IPR003423">
    <property type="entry name" value="OMP_efflux"/>
</dbReference>
<evidence type="ECO:0000256" key="1">
    <source>
        <dbReference type="ARBA" id="ARBA00004442"/>
    </source>
</evidence>
<comment type="similarity">
    <text evidence="2">Belongs to the outer membrane factor (OMF) (TC 1.B.17) family.</text>
</comment>
<evidence type="ECO:0000256" key="5">
    <source>
        <dbReference type="ARBA" id="ARBA00022692"/>
    </source>
</evidence>
<keyword evidence="6" id="KW-0472">Membrane</keyword>
<keyword evidence="10" id="KW-1185">Reference proteome</keyword>